<keyword evidence="1" id="KW-0732">Signal</keyword>
<evidence type="ECO:0008006" key="4">
    <source>
        <dbReference type="Google" id="ProtNLM"/>
    </source>
</evidence>
<dbReference type="Proteomes" id="UP000326924">
    <property type="component" value="Unassembled WGS sequence"/>
</dbReference>
<evidence type="ECO:0000313" key="2">
    <source>
        <dbReference type="EMBL" id="KAA8910671.1"/>
    </source>
</evidence>
<dbReference type="InParanoid" id="A0A5J5F311"/>
<dbReference type="AlphaFoldDB" id="A0A5J5F311"/>
<keyword evidence="3" id="KW-1185">Reference proteome</keyword>
<proteinExistence type="predicted"/>
<protein>
    <recommendedName>
        <fullName evidence="4">Extracellular membrane protein CFEM domain-containing protein</fullName>
    </recommendedName>
</protein>
<dbReference type="OrthoDB" id="5403034at2759"/>
<name>A0A5J5F311_9PEZI</name>
<sequence length="253" mass="25195">MSPLALLLLASTALANMGPPKPLKIISPTLLSECGCTPFLQTVVDCQGIGPSGDAEACICNDSWITGSMACRDCLLLASGSDSKDETQFYLGFEQAITNAFVACTEKGGASVKVVQDSSDGPNPGICAWNVVGWSCVGVGKDATEAWSSEIDRSTKQPVIGRAEIDVALDMKASASASSSTTAGITSTKSSVTATATKTGTATVSAGKQASASSGAGASAAASSEPTSAAADLRLGKSALALMAVAGVVVAAF</sequence>
<evidence type="ECO:0000313" key="3">
    <source>
        <dbReference type="Proteomes" id="UP000326924"/>
    </source>
</evidence>
<feature type="chain" id="PRO_5023876674" description="Extracellular membrane protein CFEM domain-containing protein" evidence="1">
    <location>
        <begin position="16"/>
        <end position="253"/>
    </location>
</feature>
<organism evidence="2 3">
    <name type="scientific">Sphaerosporella brunnea</name>
    <dbReference type="NCBI Taxonomy" id="1250544"/>
    <lineage>
        <taxon>Eukaryota</taxon>
        <taxon>Fungi</taxon>
        <taxon>Dikarya</taxon>
        <taxon>Ascomycota</taxon>
        <taxon>Pezizomycotina</taxon>
        <taxon>Pezizomycetes</taxon>
        <taxon>Pezizales</taxon>
        <taxon>Pyronemataceae</taxon>
        <taxon>Sphaerosporella</taxon>
    </lineage>
</organism>
<feature type="signal peptide" evidence="1">
    <location>
        <begin position="1"/>
        <end position="15"/>
    </location>
</feature>
<comment type="caution">
    <text evidence="2">The sequence shown here is derived from an EMBL/GenBank/DDBJ whole genome shotgun (WGS) entry which is preliminary data.</text>
</comment>
<reference evidence="2 3" key="1">
    <citation type="submission" date="2019-09" db="EMBL/GenBank/DDBJ databases">
        <title>Draft genome of the ectomycorrhizal ascomycete Sphaerosporella brunnea.</title>
        <authorList>
            <consortium name="DOE Joint Genome Institute"/>
            <person name="Benucci G.M."/>
            <person name="Marozzi G."/>
            <person name="Antonielli L."/>
            <person name="Sanchez S."/>
            <person name="Marco P."/>
            <person name="Wang X."/>
            <person name="Falini L.B."/>
            <person name="Barry K."/>
            <person name="Haridas S."/>
            <person name="Lipzen A."/>
            <person name="Labutti K."/>
            <person name="Grigoriev I.V."/>
            <person name="Murat C."/>
            <person name="Martin F."/>
            <person name="Albertini E."/>
            <person name="Donnini D."/>
            <person name="Bonito G."/>
        </authorList>
    </citation>
    <scope>NUCLEOTIDE SEQUENCE [LARGE SCALE GENOMIC DNA]</scope>
    <source>
        <strain evidence="2 3">Sb_GMNB300</strain>
    </source>
</reference>
<evidence type="ECO:0000256" key="1">
    <source>
        <dbReference type="SAM" id="SignalP"/>
    </source>
</evidence>
<gene>
    <name evidence="2" type="ORF">FN846DRAFT_515518</name>
</gene>
<accession>A0A5J5F311</accession>
<dbReference type="EMBL" id="VXIS01000043">
    <property type="protein sequence ID" value="KAA8910671.1"/>
    <property type="molecule type" value="Genomic_DNA"/>
</dbReference>